<evidence type="ECO:0000256" key="1">
    <source>
        <dbReference type="ARBA" id="ARBA00023002"/>
    </source>
</evidence>
<dbReference type="PANTHER" id="PTHR43476">
    <property type="entry name" value="3-(3-HYDROXY-PHENYL)PROPIONATE/3-HYDROXYCINNAMIC ACID HYDROXYLASE"/>
    <property type="match status" value="1"/>
</dbReference>
<gene>
    <name evidence="5" type="ORF">E5222_03735</name>
</gene>
<evidence type="ECO:0000259" key="4">
    <source>
        <dbReference type="Pfam" id="PF01494"/>
    </source>
</evidence>
<dbReference type="AlphaFoldDB" id="A0A4T3F2T5"/>
<keyword evidence="2" id="KW-0520">NAD</keyword>
<accession>A0A4T3F2T5</accession>
<dbReference type="InterPro" id="IPR002938">
    <property type="entry name" value="FAD-bd"/>
</dbReference>
<dbReference type="OrthoDB" id="9791689at2"/>
<name>A0A4T3F2T5_9SPHN</name>
<reference evidence="5 6" key="1">
    <citation type="submission" date="2019-04" db="EMBL/GenBank/DDBJ databases">
        <title>Altererythrobacter aquimixticola sp. nov., isolated from sediment of junction between the ocean and a freshwater spring.</title>
        <authorList>
            <person name="Yoon J.-H."/>
        </authorList>
    </citation>
    <scope>NUCLEOTIDE SEQUENCE [LARGE SCALE GENOMIC DNA]</scope>
    <source>
        <strain evidence="5 6">SSKS-13</strain>
    </source>
</reference>
<dbReference type="Gene3D" id="3.50.50.60">
    <property type="entry name" value="FAD/NAD(P)-binding domain"/>
    <property type="match status" value="1"/>
</dbReference>
<dbReference type="Proteomes" id="UP000309389">
    <property type="component" value="Unassembled WGS sequence"/>
</dbReference>
<feature type="domain" description="FAD-binding" evidence="4">
    <location>
        <begin position="52"/>
        <end position="387"/>
    </location>
</feature>
<evidence type="ECO:0000256" key="2">
    <source>
        <dbReference type="ARBA" id="ARBA00023027"/>
    </source>
</evidence>
<dbReference type="PRINTS" id="PR00420">
    <property type="entry name" value="RNGMNOXGNASE"/>
</dbReference>
<dbReference type="InterPro" id="IPR050631">
    <property type="entry name" value="PheA/TfdB_FAD_monoxygenase"/>
</dbReference>
<dbReference type="GO" id="GO:0071949">
    <property type="term" value="F:FAD binding"/>
    <property type="evidence" value="ECO:0007669"/>
    <property type="project" value="InterPro"/>
</dbReference>
<comment type="caution">
    <text evidence="5">The sequence shown here is derived from an EMBL/GenBank/DDBJ whole genome shotgun (WGS) entry which is preliminary data.</text>
</comment>
<dbReference type="GO" id="GO:0016491">
    <property type="term" value="F:oxidoreductase activity"/>
    <property type="evidence" value="ECO:0007669"/>
    <property type="project" value="UniProtKB-KW"/>
</dbReference>
<dbReference type="Pfam" id="PF01494">
    <property type="entry name" value="FAD_binding_3"/>
    <property type="match status" value="1"/>
</dbReference>
<keyword evidence="1" id="KW-0560">Oxidoreductase</keyword>
<evidence type="ECO:0000256" key="3">
    <source>
        <dbReference type="SAM" id="MobiDB-lite"/>
    </source>
</evidence>
<evidence type="ECO:0000313" key="6">
    <source>
        <dbReference type="Proteomes" id="UP000309389"/>
    </source>
</evidence>
<organism evidence="5 6">
    <name type="scientific">Alteraurantiacibacter aquimixticola</name>
    <dbReference type="NCBI Taxonomy" id="2489173"/>
    <lineage>
        <taxon>Bacteria</taxon>
        <taxon>Pseudomonadati</taxon>
        <taxon>Pseudomonadota</taxon>
        <taxon>Alphaproteobacteria</taxon>
        <taxon>Sphingomonadales</taxon>
        <taxon>Erythrobacteraceae</taxon>
        <taxon>Alteraurantiacibacter</taxon>
    </lineage>
</organism>
<feature type="region of interest" description="Disordered" evidence="3">
    <location>
        <begin position="1"/>
        <end position="24"/>
    </location>
</feature>
<dbReference type="InterPro" id="IPR036188">
    <property type="entry name" value="FAD/NAD-bd_sf"/>
</dbReference>
<dbReference type="SUPFAM" id="SSF51905">
    <property type="entry name" value="FAD/NAD(P)-binding domain"/>
    <property type="match status" value="1"/>
</dbReference>
<keyword evidence="6" id="KW-1185">Reference proteome</keyword>
<evidence type="ECO:0000313" key="5">
    <source>
        <dbReference type="EMBL" id="TIX51575.1"/>
    </source>
</evidence>
<dbReference type="PANTHER" id="PTHR43476:SF4">
    <property type="entry name" value="BLR0106 PROTEIN"/>
    <property type="match status" value="1"/>
</dbReference>
<dbReference type="Gene3D" id="3.30.70.2450">
    <property type="match status" value="1"/>
</dbReference>
<sequence length="464" mass="51651">MAGGGDRRHPCRPRDDQLLPLDRCRPGGGGARLCPDRSSAPREGARTMSEATDVLIVGAGPVGMLTALTLAQAGASVRVIEREEHIINSPRAAVYFPSTLLVLEELGILDELDAIGFRNRAFGTHVPEFDYHSVVVTEPIEGIEYDYQLHVGQHDVARVAMEHAQKLGVKVHFGTELHGFEEYADHILAMTTGPDGEVEYEAKWLIGADGARSTVRKLADIEFEGHTWPERFVATNVKFPFGELGYEQANFVCDPVNMAVIAQLDTEGLWRCTYMEDSSLPLETYEDRIHQRYEWFMQGRKDYEIVSSSPYMLHQRAGETLRKGRVLLAGDAAHATNPCGGLGLTSGLWTGIVLADVLGAVLRGEEDESILDRFSDERRRVFWDVVTPAATENKRMLQEQDPEKRQQDLAHIKALDTNPESGALLMLFAYKVIGDVLHPNSRWADADPSDRVAINIRDRQGQIH</sequence>
<protein>
    <submittedName>
        <fullName evidence="5">FAD-binding protein</fullName>
    </submittedName>
</protein>
<proteinExistence type="predicted"/>
<dbReference type="EMBL" id="SSHH01000001">
    <property type="protein sequence ID" value="TIX51575.1"/>
    <property type="molecule type" value="Genomic_DNA"/>
</dbReference>